<proteinExistence type="inferred from homology"/>
<dbReference type="GO" id="GO:0044715">
    <property type="term" value="F:8-oxo-dGDP phosphatase activity"/>
    <property type="evidence" value="ECO:0007669"/>
    <property type="project" value="TreeGrafter"/>
</dbReference>
<keyword evidence="5" id="KW-0479">Metal-binding</keyword>
<dbReference type="InterPro" id="IPR015797">
    <property type="entry name" value="NUDIX_hydrolase-like_dom_sf"/>
</dbReference>
<name>A0A1I4TS40_9BACT</name>
<organism evidence="19 20">
    <name type="scientific">Thermodesulforhabdus norvegica</name>
    <dbReference type="NCBI Taxonomy" id="39841"/>
    <lineage>
        <taxon>Bacteria</taxon>
        <taxon>Pseudomonadati</taxon>
        <taxon>Thermodesulfobacteriota</taxon>
        <taxon>Syntrophobacteria</taxon>
        <taxon>Syntrophobacterales</taxon>
        <taxon>Thermodesulforhabdaceae</taxon>
        <taxon>Thermodesulforhabdus</taxon>
    </lineage>
</organism>
<dbReference type="GO" id="GO:0008413">
    <property type="term" value="F:8-oxo-7,8-dihydroguanosine triphosphate pyrophosphatase activity"/>
    <property type="evidence" value="ECO:0007669"/>
    <property type="project" value="TreeGrafter"/>
</dbReference>
<dbReference type="EMBL" id="FOUU01000004">
    <property type="protein sequence ID" value="SFM79461.1"/>
    <property type="molecule type" value="Genomic_DNA"/>
</dbReference>
<dbReference type="PRINTS" id="PR00502">
    <property type="entry name" value="NUDIXFAMILY"/>
</dbReference>
<comment type="cofactor">
    <cofactor evidence="1">
        <name>Mg(2+)</name>
        <dbReference type="ChEBI" id="CHEBI:18420"/>
    </cofactor>
</comment>
<evidence type="ECO:0000256" key="12">
    <source>
        <dbReference type="ARBA" id="ARBA00038905"/>
    </source>
</evidence>
<dbReference type="PROSITE" id="PS51462">
    <property type="entry name" value="NUDIX"/>
    <property type="match status" value="1"/>
</dbReference>
<evidence type="ECO:0000256" key="5">
    <source>
        <dbReference type="ARBA" id="ARBA00022723"/>
    </source>
</evidence>
<evidence type="ECO:0000256" key="2">
    <source>
        <dbReference type="ARBA" id="ARBA00005582"/>
    </source>
</evidence>
<evidence type="ECO:0000256" key="14">
    <source>
        <dbReference type="ARBA" id="ARBA00041592"/>
    </source>
</evidence>
<evidence type="ECO:0000256" key="15">
    <source>
        <dbReference type="ARBA" id="ARBA00041979"/>
    </source>
</evidence>
<dbReference type="InterPro" id="IPR047127">
    <property type="entry name" value="MutT-like"/>
</dbReference>
<keyword evidence="8" id="KW-0460">Magnesium</keyword>
<dbReference type="PANTHER" id="PTHR47707:SF1">
    <property type="entry name" value="NUDIX HYDROLASE FAMILY PROTEIN"/>
    <property type="match status" value="1"/>
</dbReference>
<dbReference type="InterPro" id="IPR000086">
    <property type="entry name" value="NUDIX_hydrolase_dom"/>
</dbReference>
<evidence type="ECO:0000313" key="20">
    <source>
        <dbReference type="Proteomes" id="UP000199611"/>
    </source>
</evidence>
<dbReference type="OrthoDB" id="9810648at2"/>
<dbReference type="PANTHER" id="PTHR47707">
    <property type="entry name" value="8-OXO-DGTP DIPHOSPHATASE"/>
    <property type="match status" value="1"/>
</dbReference>
<protein>
    <recommendedName>
        <fullName evidence="13">8-oxo-dGTP diphosphatase</fullName>
        <ecNumber evidence="12">3.6.1.55</ecNumber>
    </recommendedName>
    <alternativeName>
        <fullName evidence="16">7,8-dihydro-8-oxoguanine-triphosphatase</fullName>
    </alternativeName>
    <alternativeName>
        <fullName evidence="15">Mutator protein MutT</fullName>
    </alternativeName>
    <alternativeName>
        <fullName evidence="14">dGTP pyrophosphohydrolase</fullName>
    </alternativeName>
</protein>
<evidence type="ECO:0000256" key="8">
    <source>
        <dbReference type="ARBA" id="ARBA00022842"/>
    </source>
</evidence>
<dbReference type="Gene3D" id="3.90.79.10">
    <property type="entry name" value="Nucleoside Triphosphate Pyrophosphohydrolase"/>
    <property type="match status" value="1"/>
</dbReference>
<evidence type="ECO:0000256" key="3">
    <source>
        <dbReference type="ARBA" id="ARBA00022457"/>
    </source>
</evidence>
<keyword evidence="6" id="KW-0227">DNA damage</keyword>
<dbReference type="Proteomes" id="UP000199611">
    <property type="component" value="Unassembled WGS sequence"/>
</dbReference>
<evidence type="ECO:0000256" key="1">
    <source>
        <dbReference type="ARBA" id="ARBA00001946"/>
    </source>
</evidence>
<feature type="domain" description="Nudix hydrolase" evidence="18">
    <location>
        <begin position="10"/>
        <end position="136"/>
    </location>
</feature>
<keyword evidence="20" id="KW-1185">Reference proteome</keyword>
<dbReference type="RefSeq" id="WP_093394672.1">
    <property type="nucleotide sequence ID" value="NZ_FOUU01000004.1"/>
</dbReference>
<comment type="catalytic activity">
    <reaction evidence="11">
        <text>8-oxo-GTP + H2O = 8-oxo-GMP + diphosphate + H(+)</text>
        <dbReference type="Rhea" id="RHEA:67616"/>
        <dbReference type="ChEBI" id="CHEBI:15377"/>
        <dbReference type="ChEBI" id="CHEBI:15378"/>
        <dbReference type="ChEBI" id="CHEBI:33019"/>
        <dbReference type="ChEBI" id="CHEBI:143553"/>
        <dbReference type="ChEBI" id="CHEBI:145694"/>
    </reaction>
</comment>
<evidence type="ECO:0000256" key="9">
    <source>
        <dbReference type="ARBA" id="ARBA00023204"/>
    </source>
</evidence>
<keyword evidence="9" id="KW-0234">DNA repair</keyword>
<keyword evidence="3" id="KW-0515">Mutator protein</keyword>
<dbReference type="InterPro" id="IPR020476">
    <property type="entry name" value="Nudix_hydrolase"/>
</dbReference>
<dbReference type="InterPro" id="IPR020084">
    <property type="entry name" value="NUDIX_hydrolase_CS"/>
</dbReference>
<dbReference type="GO" id="GO:0035539">
    <property type="term" value="F:8-oxo-7,8-dihydrodeoxyguanosine triphosphate pyrophosphatase activity"/>
    <property type="evidence" value="ECO:0007669"/>
    <property type="project" value="UniProtKB-EC"/>
</dbReference>
<dbReference type="Pfam" id="PF00293">
    <property type="entry name" value="NUDIX"/>
    <property type="match status" value="1"/>
</dbReference>
<evidence type="ECO:0000256" key="11">
    <source>
        <dbReference type="ARBA" id="ARBA00036904"/>
    </source>
</evidence>
<dbReference type="STRING" id="39841.SAMN05660836_01484"/>
<dbReference type="CDD" id="cd03425">
    <property type="entry name" value="NUDIX_MutT_NudA_like"/>
    <property type="match status" value="1"/>
</dbReference>
<dbReference type="PROSITE" id="PS00893">
    <property type="entry name" value="NUDIX_BOX"/>
    <property type="match status" value="1"/>
</dbReference>
<comment type="catalytic activity">
    <reaction evidence="10">
        <text>8-oxo-dGTP + H2O = 8-oxo-dGMP + diphosphate + H(+)</text>
        <dbReference type="Rhea" id="RHEA:31575"/>
        <dbReference type="ChEBI" id="CHEBI:15377"/>
        <dbReference type="ChEBI" id="CHEBI:15378"/>
        <dbReference type="ChEBI" id="CHEBI:33019"/>
        <dbReference type="ChEBI" id="CHEBI:63224"/>
        <dbReference type="ChEBI" id="CHEBI:77896"/>
        <dbReference type="EC" id="3.6.1.55"/>
    </reaction>
</comment>
<reference evidence="19 20" key="1">
    <citation type="submission" date="2016-10" db="EMBL/GenBank/DDBJ databases">
        <authorList>
            <person name="de Groot N.N."/>
        </authorList>
    </citation>
    <scope>NUCLEOTIDE SEQUENCE [LARGE SCALE GENOMIC DNA]</scope>
    <source>
        <strain evidence="19 20">DSM 9990</strain>
    </source>
</reference>
<dbReference type="GO" id="GO:0006260">
    <property type="term" value="P:DNA replication"/>
    <property type="evidence" value="ECO:0007669"/>
    <property type="project" value="UniProtKB-KW"/>
</dbReference>
<dbReference type="SUPFAM" id="SSF55811">
    <property type="entry name" value="Nudix"/>
    <property type="match status" value="1"/>
</dbReference>
<evidence type="ECO:0000256" key="10">
    <source>
        <dbReference type="ARBA" id="ARBA00035861"/>
    </source>
</evidence>
<keyword evidence="7 17" id="KW-0378">Hydrolase</keyword>
<evidence type="ECO:0000256" key="13">
    <source>
        <dbReference type="ARBA" id="ARBA00040794"/>
    </source>
</evidence>
<evidence type="ECO:0000256" key="17">
    <source>
        <dbReference type="RuleBase" id="RU003476"/>
    </source>
</evidence>
<keyword evidence="4" id="KW-0235">DNA replication</keyword>
<gene>
    <name evidence="19" type="ORF">SAMN05660836_01484</name>
</gene>
<evidence type="ECO:0000259" key="18">
    <source>
        <dbReference type="PROSITE" id="PS51462"/>
    </source>
</evidence>
<evidence type="ECO:0000256" key="4">
    <source>
        <dbReference type="ARBA" id="ARBA00022705"/>
    </source>
</evidence>
<dbReference type="GO" id="GO:0044716">
    <property type="term" value="F:8-oxo-GDP phosphatase activity"/>
    <property type="evidence" value="ECO:0007669"/>
    <property type="project" value="TreeGrafter"/>
</dbReference>
<dbReference type="EC" id="3.6.1.55" evidence="12"/>
<sequence length="152" mass="17504">MVKQRTDRDNRIVGVTAAVIVRDGKILIARRKPGKKRAGFWEFPGGKIRDGESPEECLRRELLEELNIQVAVKTFLGSFVHSYPDITVELKAYLCTWTDGEITFRDHDSIKWVNPKKIARFRLSPADIPIADRILTLLEENFEDDNHENRNG</sequence>
<evidence type="ECO:0000256" key="6">
    <source>
        <dbReference type="ARBA" id="ARBA00022763"/>
    </source>
</evidence>
<evidence type="ECO:0000313" key="19">
    <source>
        <dbReference type="EMBL" id="SFM79461.1"/>
    </source>
</evidence>
<evidence type="ECO:0000256" key="7">
    <source>
        <dbReference type="ARBA" id="ARBA00022801"/>
    </source>
</evidence>
<accession>A0A1I4TS40</accession>
<dbReference type="AlphaFoldDB" id="A0A1I4TS40"/>
<dbReference type="GO" id="GO:0006281">
    <property type="term" value="P:DNA repair"/>
    <property type="evidence" value="ECO:0007669"/>
    <property type="project" value="UniProtKB-KW"/>
</dbReference>
<comment type="similarity">
    <text evidence="2 17">Belongs to the Nudix hydrolase family.</text>
</comment>
<evidence type="ECO:0000256" key="16">
    <source>
        <dbReference type="ARBA" id="ARBA00042798"/>
    </source>
</evidence>
<dbReference type="GO" id="GO:0046872">
    <property type="term" value="F:metal ion binding"/>
    <property type="evidence" value="ECO:0007669"/>
    <property type="project" value="UniProtKB-KW"/>
</dbReference>